<sequence>MSKKIFWFIGILAICIIGIIVLKDVQKEETAGNIDYEGQPFVGEETAPVDIVEFGDYKCPHCKEFNDSILPMIDEQLVETGKAKFYFINYSFISADSTTSAQFAETVFQELGNEKFWDFHHLLFEKQTNESGELNTLSDEFLEDVLTEVASPEEAEKVMNAYNKGKGQAALKKDLGIANSLGITSTPTIYINGERFDGKSMEDLFTMVEEAAAGGK</sequence>
<dbReference type="InterPro" id="IPR036249">
    <property type="entry name" value="Thioredoxin-like_sf"/>
</dbReference>
<comment type="similarity">
    <text evidence="1">Belongs to the thioredoxin family. DsbA subfamily.</text>
</comment>
<feature type="domain" description="Thioredoxin" evidence="7">
    <location>
        <begin position="20"/>
        <end position="164"/>
    </location>
</feature>
<keyword evidence="4" id="KW-1015">Disulfide bond</keyword>
<dbReference type="PROSITE" id="PS51352">
    <property type="entry name" value="THIOREDOXIN_2"/>
    <property type="match status" value="1"/>
</dbReference>
<keyword evidence="3" id="KW-0560">Oxidoreductase</keyword>
<keyword evidence="6" id="KW-0472">Membrane</keyword>
<dbReference type="Proteomes" id="UP000648182">
    <property type="component" value="Unassembled WGS sequence"/>
</dbReference>
<protein>
    <submittedName>
        <fullName evidence="8">Thioredoxin domain-containing protein</fullName>
    </submittedName>
</protein>
<reference evidence="8 9" key="1">
    <citation type="submission" date="2020-08" db="EMBL/GenBank/DDBJ databases">
        <title>A Genomic Blueprint of the Chicken Gut Microbiome.</title>
        <authorList>
            <person name="Gilroy R."/>
            <person name="Ravi A."/>
            <person name="Getino M."/>
            <person name="Pursley I."/>
            <person name="Horton D.L."/>
            <person name="Alikhan N.-F."/>
            <person name="Baker D."/>
            <person name="Gharbi K."/>
            <person name="Hall N."/>
            <person name="Watson M."/>
            <person name="Adriaenssens E.M."/>
            <person name="Foster-Nyarko E."/>
            <person name="Jarju S."/>
            <person name="Secka A."/>
            <person name="Antonio M."/>
            <person name="Oren A."/>
            <person name="Chaudhuri R."/>
            <person name="La Ragione R.M."/>
            <person name="Hildebrand F."/>
            <person name="Pallen M.J."/>
        </authorList>
    </citation>
    <scope>NUCLEOTIDE SEQUENCE [LARGE SCALE GENOMIC DNA]</scope>
    <source>
        <strain evidence="8 9">Sa1BUA2</strain>
    </source>
</reference>
<name>A0ABR8VLY5_9BACI</name>
<dbReference type="Pfam" id="PF13462">
    <property type="entry name" value="Thioredoxin_4"/>
    <property type="match status" value="1"/>
</dbReference>
<dbReference type="EMBL" id="JACSPV010000018">
    <property type="protein sequence ID" value="MBD8005772.1"/>
    <property type="molecule type" value="Genomic_DNA"/>
</dbReference>
<keyword evidence="9" id="KW-1185">Reference proteome</keyword>
<evidence type="ECO:0000313" key="9">
    <source>
        <dbReference type="Proteomes" id="UP000648182"/>
    </source>
</evidence>
<accession>A0ABR8VLY5</accession>
<dbReference type="Gene3D" id="3.40.30.10">
    <property type="entry name" value="Glutaredoxin"/>
    <property type="match status" value="1"/>
</dbReference>
<keyword evidence="2" id="KW-0732">Signal</keyword>
<keyword evidence="5" id="KW-0676">Redox-active center</keyword>
<keyword evidence="6" id="KW-0812">Transmembrane</keyword>
<proteinExistence type="inferred from homology"/>
<feature type="transmembrane region" description="Helical" evidence="6">
    <location>
        <begin position="6"/>
        <end position="22"/>
    </location>
</feature>
<evidence type="ECO:0000256" key="5">
    <source>
        <dbReference type="ARBA" id="ARBA00023284"/>
    </source>
</evidence>
<comment type="caution">
    <text evidence="8">The sequence shown here is derived from an EMBL/GenBank/DDBJ whole genome shotgun (WGS) entry which is preliminary data.</text>
</comment>
<evidence type="ECO:0000313" key="8">
    <source>
        <dbReference type="EMBL" id="MBD8005772.1"/>
    </source>
</evidence>
<evidence type="ECO:0000256" key="6">
    <source>
        <dbReference type="SAM" id="Phobius"/>
    </source>
</evidence>
<evidence type="ECO:0000256" key="2">
    <source>
        <dbReference type="ARBA" id="ARBA00022729"/>
    </source>
</evidence>
<dbReference type="PANTHER" id="PTHR13887">
    <property type="entry name" value="GLUTATHIONE S-TRANSFERASE KAPPA"/>
    <property type="match status" value="1"/>
</dbReference>
<evidence type="ECO:0000259" key="7">
    <source>
        <dbReference type="PROSITE" id="PS51352"/>
    </source>
</evidence>
<dbReference type="PANTHER" id="PTHR13887:SF14">
    <property type="entry name" value="DISULFIDE BOND FORMATION PROTEIN D"/>
    <property type="match status" value="1"/>
</dbReference>
<evidence type="ECO:0000256" key="4">
    <source>
        <dbReference type="ARBA" id="ARBA00023157"/>
    </source>
</evidence>
<dbReference type="InterPro" id="IPR013766">
    <property type="entry name" value="Thioredoxin_domain"/>
</dbReference>
<dbReference type="RefSeq" id="WP_191813023.1">
    <property type="nucleotide sequence ID" value="NZ_JACSPV010000018.1"/>
</dbReference>
<evidence type="ECO:0000256" key="1">
    <source>
        <dbReference type="ARBA" id="ARBA00005791"/>
    </source>
</evidence>
<organism evidence="8 9">
    <name type="scientific">Bacillus norwichensis</name>
    <dbReference type="NCBI Taxonomy" id="2762217"/>
    <lineage>
        <taxon>Bacteria</taxon>
        <taxon>Bacillati</taxon>
        <taxon>Bacillota</taxon>
        <taxon>Bacilli</taxon>
        <taxon>Bacillales</taxon>
        <taxon>Bacillaceae</taxon>
        <taxon>Bacillus</taxon>
    </lineage>
</organism>
<keyword evidence="6" id="KW-1133">Transmembrane helix</keyword>
<gene>
    <name evidence="8" type="ORF">H9631_11855</name>
</gene>
<dbReference type="SUPFAM" id="SSF52833">
    <property type="entry name" value="Thioredoxin-like"/>
    <property type="match status" value="1"/>
</dbReference>
<evidence type="ECO:0000256" key="3">
    <source>
        <dbReference type="ARBA" id="ARBA00023002"/>
    </source>
</evidence>
<dbReference type="InterPro" id="IPR012336">
    <property type="entry name" value="Thioredoxin-like_fold"/>
</dbReference>